<evidence type="ECO:0000256" key="3">
    <source>
        <dbReference type="ARBA" id="ARBA00022448"/>
    </source>
</evidence>
<dbReference type="InterPro" id="IPR006311">
    <property type="entry name" value="TAT_signal"/>
</dbReference>
<evidence type="ECO:0000313" key="5">
    <source>
        <dbReference type="EMBL" id="MBE1586591.1"/>
    </source>
</evidence>
<evidence type="ECO:0000256" key="1">
    <source>
        <dbReference type="ARBA" id="ARBA00004196"/>
    </source>
</evidence>
<proteinExistence type="inferred from homology"/>
<organism evidence="5 6">
    <name type="scientific">Nonomuraea angiospora</name>
    <dbReference type="NCBI Taxonomy" id="46172"/>
    <lineage>
        <taxon>Bacteria</taxon>
        <taxon>Bacillati</taxon>
        <taxon>Actinomycetota</taxon>
        <taxon>Actinomycetes</taxon>
        <taxon>Streptosporangiales</taxon>
        <taxon>Streptosporangiaceae</taxon>
        <taxon>Nonomuraea</taxon>
    </lineage>
</organism>
<dbReference type="PROSITE" id="PS51318">
    <property type="entry name" value="TAT"/>
    <property type="match status" value="1"/>
</dbReference>
<dbReference type="PANTHER" id="PTHR43649">
    <property type="entry name" value="ARABINOSE-BINDING PROTEIN-RELATED"/>
    <property type="match status" value="1"/>
</dbReference>
<accession>A0ABR9M117</accession>
<comment type="subcellular location">
    <subcellularLocation>
        <location evidence="1">Cell envelope</location>
    </subcellularLocation>
</comment>
<name>A0ABR9M117_9ACTN</name>
<dbReference type="InterPro" id="IPR050490">
    <property type="entry name" value="Bact_solute-bd_prot1"/>
</dbReference>
<dbReference type="EMBL" id="JADBEK010000001">
    <property type="protein sequence ID" value="MBE1586591.1"/>
    <property type="molecule type" value="Genomic_DNA"/>
</dbReference>
<comment type="caution">
    <text evidence="5">The sequence shown here is derived from an EMBL/GenBank/DDBJ whole genome shotgun (WGS) entry which is preliminary data.</text>
</comment>
<sequence length="543" mass="59019">MSEKAFGRRSFLAGAGGAAVFLGMGSLAGCGNGGAGRQGNSAASNSKVVLPAYIPYTGLTPDLPATADGVEAAFRRFPKERPRAVADKPGNGETITGMSQTYYAVPPGVGSNSYWAGLNDRLGVDLKLQMVAAADYAQKFATTIAGNDLPDVMQLGVAANLPLLLEKRFARLDDHLAGDAIKKYPNLANIPTQHWKGTVFNGGIYGIPIPRGAVSVYHYIRQDLFEAAGVSPEPKGLAELTETAKALTDPKARRWAFGSWGGVREYLLMMNKAPNGWREEGGRLVHQFETEEYKQGIADLAQLWAAGVMHPDAFSDQFPAQNLFTAGTIAINCFDGYLGWRQYIQNGAADEKFKLALMPVYTRDGSELAPWFRGYITNLSITGLKKQSDPKKIELILRMLNWLAAPFGTEEYVYRIYGQEGVDHTVSPDGDPKLTQTGLTNTVLPIRYLSDAPAVIYQPGRPQDADMQYSYQKKVLAKGTANPTVGLFSDTHASKNTAVEKAFNDGVKEIVQGRKPIGTLDDLVKTWRSSAGDAMRRDYEGQL</sequence>
<dbReference type="Proteomes" id="UP000633509">
    <property type="component" value="Unassembled WGS sequence"/>
</dbReference>
<dbReference type="Gene3D" id="3.40.190.10">
    <property type="entry name" value="Periplasmic binding protein-like II"/>
    <property type="match status" value="1"/>
</dbReference>
<protein>
    <submittedName>
        <fullName evidence="5">Aldouronate transport system substrate-binding protein</fullName>
    </submittedName>
</protein>
<evidence type="ECO:0000313" key="6">
    <source>
        <dbReference type="Proteomes" id="UP000633509"/>
    </source>
</evidence>
<evidence type="ECO:0000256" key="4">
    <source>
        <dbReference type="ARBA" id="ARBA00022729"/>
    </source>
</evidence>
<keyword evidence="6" id="KW-1185">Reference proteome</keyword>
<comment type="similarity">
    <text evidence="2">Belongs to the bacterial solute-binding protein 1 family.</text>
</comment>
<keyword evidence="4" id="KW-0732">Signal</keyword>
<gene>
    <name evidence="5" type="ORF">H4W80_004849</name>
</gene>
<evidence type="ECO:0000256" key="2">
    <source>
        <dbReference type="ARBA" id="ARBA00008520"/>
    </source>
</evidence>
<dbReference type="PROSITE" id="PS51257">
    <property type="entry name" value="PROKAR_LIPOPROTEIN"/>
    <property type="match status" value="1"/>
</dbReference>
<dbReference type="SUPFAM" id="SSF53850">
    <property type="entry name" value="Periplasmic binding protein-like II"/>
    <property type="match status" value="1"/>
</dbReference>
<keyword evidence="3" id="KW-0813">Transport</keyword>
<dbReference type="Pfam" id="PF13416">
    <property type="entry name" value="SBP_bac_8"/>
    <property type="match status" value="1"/>
</dbReference>
<dbReference type="RefSeq" id="WP_192787131.1">
    <property type="nucleotide sequence ID" value="NZ_JADBEK010000001.1"/>
</dbReference>
<reference evidence="5 6" key="1">
    <citation type="submission" date="2020-10" db="EMBL/GenBank/DDBJ databases">
        <title>Sequencing the genomes of 1000 actinobacteria strains.</title>
        <authorList>
            <person name="Klenk H.-P."/>
        </authorList>
    </citation>
    <scope>NUCLEOTIDE SEQUENCE [LARGE SCALE GENOMIC DNA]</scope>
    <source>
        <strain evidence="5 6">DSM 43173</strain>
    </source>
</reference>
<dbReference type="InterPro" id="IPR006059">
    <property type="entry name" value="SBP"/>
</dbReference>
<dbReference type="PANTHER" id="PTHR43649:SF31">
    <property type="entry name" value="SN-GLYCEROL-3-PHOSPHATE-BINDING PERIPLASMIC PROTEIN UGPB"/>
    <property type="match status" value="1"/>
</dbReference>